<name>F9DQ24_9BACL</name>
<dbReference type="InterPro" id="IPR056304">
    <property type="entry name" value="Lip-like_C"/>
</dbReference>
<gene>
    <name evidence="11" type="primary">lipA</name>
    <name evidence="11" type="ORF">HMPREF9372_0904</name>
</gene>
<evidence type="ECO:0000313" key="12">
    <source>
        <dbReference type="Proteomes" id="UP000005316"/>
    </source>
</evidence>
<dbReference type="PANTHER" id="PTHR34043:SF3">
    <property type="entry name" value="ALPHA_BETA-HYDROLASES SUPERFAMILY PROTEIN"/>
    <property type="match status" value="1"/>
</dbReference>
<comment type="subcellular location">
    <subcellularLocation>
        <location evidence="2">Secreted</location>
    </subcellularLocation>
</comment>
<dbReference type="GO" id="GO:0005576">
    <property type="term" value="C:extracellular region"/>
    <property type="evidence" value="ECO:0007669"/>
    <property type="project" value="UniProtKB-SubCell"/>
</dbReference>
<keyword evidence="8" id="KW-0443">Lipid metabolism</keyword>
<protein>
    <recommendedName>
        <fullName evidence="3">triacylglycerol lipase</fullName>
        <ecNumber evidence="3">3.1.1.3</ecNumber>
    </recommendedName>
</protein>
<reference evidence="11 12" key="1">
    <citation type="submission" date="2011-04" db="EMBL/GenBank/DDBJ databases">
        <authorList>
            <person name="Muzny D."/>
            <person name="Qin X."/>
            <person name="Deng J."/>
            <person name="Jiang H."/>
            <person name="Liu Y."/>
            <person name="Qu J."/>
            <person name="Song X.-Z."/>
            <person name="Zhang L."/>
            <person name="Thornton R."/>
            <person name="Coyle M."/>
            <person name="Francisco L."/>
            <person name="Jackson L."/>
            <person name="Javaid M."/>
            <person name="Korchina V."/>
            <person name="Kovar C."/>
            <person name="Mata R."/>
            <person name="Mathew T."/>
            <person name="Ngo R."/>
            <person name="Nguyen L."/>
            <person name="Nguyen N."/>
            <person name="Okwuonu G."/>
            <person name="Ongeri F."/>
            <person name="Pham C."/>
            <person name="Simmons D."/>
            <person name="Wilczek-Boney K."/>
            <person name="Hale W."/>
            <person name="Jakkamsetti A."/>
            <person name="Pham P."/>
            <person name="Ruth R."/>
            <person name="San Lucas F."/>
            <person name="Warren J."/>
            <person name="Zhang J."/>
            <person name="Zhao Z."/>
            <person name="Zhou C."/>
            <person name="Zhu D."/>
            <person name="Lee S."/>
            <person name="Bess C."/>
            <person name="Blankenburg K."/>
            <person name="Forbes L."/>
            <person name="Fu Q."/>
            <person name="Gubbala S."/>
            <person name="Hirani K."/>
            <person name="Jayaseelan J.C."/>
            <person name="Lara F."/>
            <person name="Munidasa M."/>
            <person name="Palculict T."/>
            <person name="Patil S."/>
            <person name="Pu L.-L."/>
            <person name="Saada N."/>
            <person name="Tang L."/>
            <person name="Weissenberger G."/>
            <person name="Zhu Y."/>
            <person name="Hemphill L."/>
            <person name="Shang Y."/>
            <person name="Youmans B."/>
            <person name="Ayvaz T."/>
            <person name="Ross M."/>
            <person name="Santibanez J."/>
            <person name="Aqrawi P."/>
            <person name="Gross S."/>
            <person name="Joshi V."/>
            <person name="Fowler G."/>
            <person name="Nazareth L."/>
            <person name="Reid J."/>
            <person name="Worley K."/>
            <person name="Petrosino J."/>
            <person name="Highlander S."/>
            <person name="Gibbs R."/>
        </authorList>
    </citation>
    <scope>NUCLEOTIDE SEQUENCE [LARGE SCALE GENOMIC DNA]</scope>
    <source>
        <strain evidence="11 12">2681</strain>
    </source>
</reference>
<dbReference type="RefSeq" id="WP_009765771.1">
    <property type="nucleotide sequence ID" value="NZ_GL982997.1"/>
</dbReference>
<keyword evidence="4" id="KW-0964">Secreted</keyword>
<dbReference type="SUPFAM" id="SSF53474">
    <property type="entry name" value="alpha/beta-Hydrolases"/>
    <property type="match status" value="1"/>
</dbReference>
<evidence type="ECO:0000256" key="1">
    <source>
        <dbReference type="ARBA" id="ARBA00001024"/>
    </source>
</evidence>
<dbReference type="PANTHER" id="PTHR34043">
    <property type="entry name" value="ALPHA/BETA-HYDROLASES SUPERFAMILY PROTEIN"/>
    <property type="match status" value="1"/>
</dbReference>
<feature type="domain" description="Lipase-like C-terminal" evidence="10">
    <location>
        <begin position="38"/>
        <end position="409"/>
    </location>
</feature>
<accession>F9DQ24</accession>
<evidence type="ECO:0000256" key="3">
    <source>
        <dbReference type="ARBA" id="ARBA00013279"/>
    </source>
</evidence>
<dbReference type="Pfam" id="PF24708">
    <property type="entry name" value="Lip_C"/>
    <property type="match status" value="1"/>
</dbReference>
<evidence type="ECO:0000256" key="8">
    <source>
        <dbReference type="ARBA" id="ARBA00023098"/>
    </source>
</evidence>
<evidence type="ECO:0000256" key="2">
    <source>
        <dbReference type="ARBA" id="ARBA00004613"/>
    </source>
</evidence>
<sequence>MKTIKQLALFCAFSFFYIVFTPFAVSAESPQTSEASGNEYPIIFVHGLAGWGEGEMLGINYWGGDNNVIKLLNSNGHKAYAATVGPVSSNWDRAVELYYYIKGGTVDYGAAHATKYGHERFGRTFPGIYSQWDETSKIHLVGHSMGGQTIRLLTELLVNGDAEEQRYSRENPEENLSPLFEGEKKWTHSVTTIATPNNGSTFADNEDIASFLKRMVIDFAALSGVQSRDTIVYDYKVEHWGLKRQKWESFTAYMDRVMNSKMWRSKDISAHDLSTYGAAELNGRVKTQPDLYYFSYTGDATYRLLSGRYYPLATMNPIMWGSSTGMGSYVRNGAGPIITKEWWPNDGLVNVVSSKFPTGEPNKAFDGNSKTGEWNYHPVNQTWDHMDFIGLSAAHTIGLREINNFYLRMGAMLHNLPEE</sequence>
<keyword evidence="7" id="KW-0442">Lipid degradation</keyword>
<evidence type="ECO:0000256" key="6">
    <source>
        <dbReference type="ARBA" id="ARBA00022801"/>
    </source>
</evidence>
<dbReference type="OrthoDB" id="2004167at2"/>
<evidence type="ECO:0000313" key="11">
    <source>
        <dbReference type="EMBL" id="EGQ27217.1"/>
    </source>
</evidence>
<evidence type="ECO:0000259" key="10">
    <source>
        <dbReference type="Pfam" id="PF24708"/>
    </source>
</evidence>
<dbReference type="Gene3D" id="3.40.50.1820">
    <property type="entry name" value="alpha/beta hydrolase"/>
    <property type="match status" value="1"/>
</dbReference>
<dbReference type="EC" id="3.1.1.3" evidence="3"/>
<evidence type="ECO:0000256" key="7">
    <source>
        <dbReference type="ARBA" id="ARBA00022963"/>
    </source>
</evidence>
<dbReference type="HOGENOM" id="CLU_023555_4_1_9"/>
<comment type="catalytic activity">
    <reaction evidence="1">
        <text>a triacylglycerol + H2O = a diacylglycerol + a fatty acid + H(+)</text>
        <dbReference type="Rhea" id="RHEA:12044"/>
        <dbReference type="ChEBI" id="CHEBI:15377"/>
        <dbReference type="ChEBI" id="CHEBI:15378"/>
        <dbReference type="ChEBI" id="CHEBI:17855"/>
        <dbReference type="ChEBI" id="CHEBI:18035"/>
        <dbReference type="ChEBI" id="CHEBI:28868"/>
        <dbReference type="EC" id="3.1.1.3"/>
    </reaction>
</comment>
<dbReference type="AlphaFoldDB" id="F9DQ24"/>
<comment type="caution">
    <text evidence="11">The sequence shown here is derived from an EMBL/GenBank/DDBJ whole genome shotgun (WGS) entry which is preliminary data.</text>
</comment>
<feature type="signal peptide" evidence="9">
    <location>
        <begin position="1"/>
        <end position="26"/>
    </location>
</feature>
<keyword evidence="6 11" id="KW-0378">Hydrolase</keyword>
<dbReference type="GO" id="GO:0004806">
    <property type="term" value="F:triacylglycerol lipase activity"/>
    <property type="evidence" value="ECO:0007669"/>
    <property type="project" value="UniProtKB-EC"/>
</dbReference>
<dbReference type="eggNOG" id="COG1075">
    <property type="taxonomic scope" value="Bacteria"/>
</dbReference>
<proteinExistence type="predicted"/>
<evidence type="ECO:0000256" key="5">
    <source>
        <dbReference type="ARBA" id="ARBA00022729"/>
    </source>
</evidence>
<dbReference type="GO" id="GO:0016042">
    <property type="term" value="P:lipid catabolic process"/>
    <property type="evidence" value="ECO:0007669"/>
    <property type="project" value="UniProtKB-KW"/>
</dbReference>
<keyword evidence="5 9" id="KW-0732">Signal</keyword>
<evidence type="ECO:0000256" key="4">
    <source>
        <dbReference type="ARBA" id="ARBA00022525"/>
    </source>
</evidence>
<dbReference type="Proteomes" id="UP000005316">
    <property type="component" value="Unassembled WGS sequence"/>
</dbReference>
<dbReference type="EMBL" id="AFPZ01000020">
    <property type="protein sequence ID" value="EGQ27217.1"/>
    <property type="molecule type" value="Genomic_DNA"/>
</dbReference>
<organism evidence="11 12">
    <name type="scientific">Sporosarcina newyorkensis 2681</name>
    <dbReference type="NCBI Taxonomy" id="1027292"/>
    <lineage>
        <taxon>Bacteria</taxon>
        <taxon>Bacillati</taxon>
        <taxon>Bacillota</taxon>
        <taxon>Bacilli</taxon>
        <taxon>Bacillales</taxon>
        <taxon>Caryophanaceae</taxon>
        <taxon>Sporosarcina</taxon>
    </lineage>
</organism>
<dbReference type="InterPro" id="IPR029058">
    <property type="entry name" value="AB_hydrolase_fold"/>
</dbReference>
<evidence type="ECO:0000256" key="9">
    <source>
        <dbReference type="SAM" id="SignalP"/>
    </source>
</evidence>
<feature type="chain" id="PRO_5003381750" description="triacylglycerol lipase" evidence="9">
    <location>
        <begin position="27"/>
        <end position="419"/>
    </location>
</feature>